<name>A0A7W7SR93_9ACTN</name>
<dbReference type="InterPro" id="IPR011055">
    <property type="entry name" value="Dup_hybrid_motif"/>
</dbReference>
<keyword evidence="3" id="KW-1185">Reference proteome</keyword>
<reference evidence="2 3" key="1">
    <citation type="submission" date="2020-08" db="EMBL/GenBank/DDBJ databases">
        <title>Sequencing the genomes of 1000 actinobacteria strains.</title>
        <authorList>
            <person name="Klenk H.-P."/>
        </authorList>
    </citation>
    <scope>NUCLEOTIDE SEQUENCE [LARGE SCALE GENOMIC DNA]</scope>
    <source>
        <strain evidence="2 3">DSM 45886</strain>
    </source>
</reference>
<keyword evidence="2" id="KW-0378">Hydrolase</keyword>
<protein>
    <submittedName>
        <fullName evidence="2">Murein DD-endopeptidase MepM/ murein hydrolase activator NlpD</fullName>
    </submittedName>
</protein>
<dbReference type="Proteomes" id="UP000578819">
    <property type="component" value="Unassembled WGS sequence"/>
</dbReference>
<dbReference type="InterPro" id="IPR016047">
    <property type="entry name" value="M23ase_b-sheet_dom"/>
</dbReference>
<dbReference type="PANTHER" id="PTHR21666">
    <property type="entry name" value="PEPTIDASE-RELATED"/>
    <property type="match status" value="1"/>
</dbReference>
<gene>
    <name evidence="2" type="ORF">FHR38_003216</name>
</gene>
<evidence type="ECO:0000259" key="1">
    <source>
        <dbReference type="Pfam" id="PF01551"/>
    </source>
</evidence>
<dbReference type="GO" id="GO:0004222">
    <property type="term" value="F:metalloendopeptidase activity"/>
    <property type="evidence" value="ECO:0007669"/>
    <property type="project" value="TreeGrafter"/>
</dbReference>
<proteinExistence type="predicted"/>
<dbReference type="AlphaFoldDB" id="A0A7W7SR93"/>
<organism evidence="2 3">
    <name type="scientific">Micromonospora polyrhachis</name>
    <dbReference type="NCBI Taxonomy" id="1282883"/>
    <lineage>
        <taxon>Bacteria</taxon>
        <taxon>Bacillati</taxon>
        <taxon>Actinomycetota</taxon>
        <taxon>Actinomycetes</taxon>
        <taxon>Micromonosporales</taxon>
        <taxon>Micromonosporaceae</taxon>
        <taxon>Micromonospora</taxon>
    </lineage>
</organism>
<dbReference type="EMBL" id="JACHJW010000001">
    <property type="protein sequence ID" value="MBB4959483.1"/>
    <property type="molecule type" value="Genomic_DNA"/>
</dbReference>
<dbReference type="SUPFAM" id="SSF51261">
    <property type="entry name" value="Duplicated hybrid motif"/>
    <property type="match status" value="1"/>
</dbReference>
<sequence>MTGLPGATPRTRRVKRPAVLAVTLTAALALLCCTGGTGTLLLTELGSESDTPVTNSLGCGGGNIVNVNGNLPRIGPYGPTKIRNAAIIIKVGKEMSIPPRGWVIAVATAIQESSLSNLPHLGSRNDHDSVGLFQQRPSQGWGTPAQLQDPAYTSRKFYEKLKKVPGWEKRTLTDAAQRVQISAFPDAYAKHEPIATQIVNALANGAARVTIDRNDGACAADNGKIASSGWTAPIPGGVGSGFRTASRPSHQGVDIAAPKGTLIRAAASGRVIVSRCDPDQYGRETCNVDGHPGKGGCGWFVDILHANSIITRYCHMVRKPRVDKNDMVQAGQVIGEVGSSGNSSGPHLHFEVHLRGDRSKHGATNPAPFMRERGAPLIRGSGARRNAGR</sequence>
<comment type="caution">
    <text evidence="2">The sequence shown here is derived from an EMBL/GenBank/DDBJ whole genome shotgun (WGS) entry which is preliminary data.</text>
</comment>
<evidence type="ECO:0000313" key="3">
    <source>
        <dbReference type="Proteomes" id="UP000578819"/>
    </source>
</evidence>
<dbReference type="CDD" id="cd12797">
    <property type="entry name" value="M23_peptidase"/>
    <property type="match status" value="1"/>
</dbReference>
<dbReference type="RefSeq" id="WP_184535402.1">
    <property type="nucleotide sequence ID" value="NZ_JACHJW010000001.1"/>
</dbReference>
<evidence type="ECO:0000313" key="2">
    <source>
        <dbReference type="EMBL" id="MBB4959483.1"/>
    </source>
</evidence>
<dbReference type="Gene3D" id="2.70.70.10">
    <property type="entry name" value="Glucose Permease (Domain IIA)"/>
    <property type="match status" value="1"/>
</dbReference>
<feature type="domain" description="M23ase beta-sheet core" evidence="1">
    <location>
        <begin position="249"/>
        <end position="357"/>
    </location>
</feature>
<accession>A0A7W7SR93</accession>
<dbReference type="Pfam" id="PF01551">
    <property type="entry name" value="Peptidase_M23"/>
    <property type="match status" value="1"/>
</dbReference>
<dbReference type="InterPro" id="IPR050570">
    <property type="entry name" value="Cell_wall_metabolism_enzyme"/>
</dbReference>
<dbReference type="PANTHER" id="PTHR21666:SF270">
    <property type="entry name" value="MUREIN HYDROLASE ACTIVATOR ENVC"/>
    <property type="match status" value="1"/>
</dbReference>